<name>A0ABD2QFW4_9PLAT</name>
<dbReference type="AlphaFoldDB" id="A0ABD2QFW4"/>
<dbReference type="Pfam" id="PF16417">
    <property type="entry name" value="CNOT1_TTP_bind"/>
    <property type="match status" value="1"/>
</dbReference>
<dbReference type="Proteomes" id="UP001626550">
    <property type="component" value="Unassembled WGS sequence"/>
</dbReference>
<reference evidence="2 3" key="1">
    <citation type="submission" date="2024-11" db="EMBL/GenBank/DDBJ databases">
        <title>Adaptive evolution of stress response genes in parasites aligns with host niche diversity.</title>
        <authorList>
            <person name="Hahn C."/>
            <person name="Resl P."/>
        </authorList>
    </citation>
    <scope>NUCLEOTIDE SEQUENCE [LARGE SCALE GENOMIC DNA]</scope>
    <source>
        <strain evidence="2">EGGRZ-B1_66</strain>
        <tissue evidence="2">Body</tissue>
    </source>
</reference>
<dbReference type="InterPro" id="IPR038535">
    <property type="entry name" value="CNOT1_TTP_bind_sf"/>
</dbReference>
<evidence type="ECO:0000313" key="3">
    <source>
        <dbReference type="Proteomes" id="UP001626550"/>
    </source>
</evidence>
<accession>A0ABD2QFW4</accession>
<organism evidence="2 3">
    <name type="scientific">Cichlidogyrus casuarinus</name>
    <dbReference type="NCBI Taxonomy" id="1844966"/>
    <lineage>
        <taxon>Eukaryota</taxon>
        <taxon>Metazoa</taxon>
        <taxon>Spiralia</taxon>
        <taxon>Lophotrochozoa</taxon>
        <taxon>Platyhelminthes</taxon>
        <taxon>Monogenea</taxon>
        <taxon>Monopisthocotylea</taxon>
        <taxon>Dactylogyridea</taxon>
        <taxon>Ancyrocephalidae</taxon>
        <taxon>Cichlidogyrus</taxon>
    </lineage>
</organism>
<evidence type="ECO:0000259" key="1">
    <source>
        <dbReference type="Pfam" id="PF16417"/>
    </source>
</evidence>
<dbReference type="InterPro" id="IPR032193">
    <property type="entry name" value="CNOT1_TTP_bind"/>
</dbReference>
<evidence type="ECO:0000313" key="2">
    <source>
        <dbReference type="EMBL" id="KAL3318428.1"/>
    </source>
</evidence>
<dbReference type="Gene3D" id="1.25.40.840">
    <property type="entry name" value="CCR4-NOT transcription complex subunit 1 TTP binding domain"/>
    <property type="match status" value="1"/>
</dbReference>
<comment type="caution">
    <text evidence="2">The sequence shown here is derived from an EMBL/GenBank/DDBJ whole genome shotgun (WGS) entry which is preliminary data.</text>
</comment>
<proteinExistence type="predicted"/>
<feature type="domain" description="CCR4-NOT transcription complex subunit 1 TTP binding" evidence="1">
    <location>
        <begin position="42"/>
        <end position="145"/>
    </location>
</feature>
<dbReference type="EMBL" id="JBJKFK010000244">
    <property type="protein sequence ID" value="KAL3318428.1"/>
    <property type="molecule type" value="Genomic_DNA"/>
</dbReference>
<keyword evidence="3" id="KW-1185">Reference proteome</keyword>
<protein>
    <submittedName>
        <fullName evidence="2">CCR4-NOT transcription complex subunit 1</fullName>
    </submittedName>
</protein>
<gene>
    <name evidence="2" type="primary">CNOT1_1</name>
    <name evidence="2" type="ORF">Ciccas_002899</name>
</gene>
<sequence length="164" mass="18367">MEANPSAATTVQPVTCIFLEPPLGNVDQPVSLSLYADLLKNDHPKQLDNEANAFFTKVLGGEDMAKTVYETLTRGTPTQKKFMDNILKTLAEEVSIHLHEYPEDMLYPICELYGNLLSFGPQLFSKKALSVLWRSVLIALYNHPQDSSQLLAGMIKIMMRAKHT</sequence>